<protein>
    <recommendedName>
        <fullName evidence="4">3-beta hydroxysteroid dehydrogenase/isomerase domain-containing protein</fullName>
    </recommendedName>
</protein>
<comment type="caution">
    <text evidence="5">The sequence shown here is derived from an EMBL/GenBank/DDBJ whole genome shotgun (WGS) entry which is preliminary data.</text>
</comment>
<accession>A0A9P9D771</accession>
<keyword evidence="3" id="KW-0472">Membrane</keyword>
<dbReference type="OrthoDB" id="10058185at2759"/>
<dbReference type="PANTHER" id="PTHR43245:SF51">
    <property type="entry name" value="SHORT CHAIN DEHYDROGENASE_REDUCTASE FAMILY 42E, MEMBER 2"/>
    <property type="match status" value="1"/>
</dbReference>
<name>A0A9P9D771_9HYPO</name>
<dbReference type="InterPro" id="IPR036291">
    <property type="entry name" value="NAD(P)-bd_dom_sf"/>
</dbReference>
<evidence type="ECO:0000256" key="3">
    <source>
        <dbReference type="SAM" id="Phobius"/>
    </source>
</evidence>
<evidence type="ECO:0000256" key="1">
    <source>
        <dbReference type="ARBA" id="ARBA00009219"/>
    </source>
</evidence>
<evidence type="ECO:0000256" key="2">
    <source>
        <dbReference type="ARBA" id="ARBA00023002"/>
    </source>
</evidence>
<dbReference type="GO" id="GO:0016616">
    <property type="term" value="F:oxidoreductase activity, acting on the CH-OH group of donors, NAD or NADP as acceptor"/>
    <property type="evidence" value="ECO:0007669"/>
    <property type="project" value="InterPro"/>
</dbReference>
<keyword evidence="6" id="KW-1185">Reference proteome</keyword>
<keyword evidence="2" id="KW-0560">Oxidoreductase</keyword>
<feature type="transmembrane region" description="Helical" evidence="3">
    <location>
        <begin position="286"/>
        <end position="308"/>
    </location>
</feature>
<organism evidence="5 6">
    <name type="scientific">Dactylonectria estremocensis</name>
    <dbReference type="NCBI Taxonomy" id="1079267"/>
    <lineage>
        <taxon>Eukaryota</taxon>
        <taxon>Fungi</taxon>
        <taxon>Dikarya</taxon>
        <taxon>Ascomycota</taxon>
        <taxon>Pezizomycotina</taxon>
        <taxon>Sordariomycetes</taxon>
        <taxon>Hypocreomycetidae</taxon>
        <taxon>Hypocreales</taxon>
        <taxon>Nectriaceae</taxon>
        <taxon>Dactylonectria</taxon>
    </lineage>
</organism>
<reference evidence="5" key="1">
    <citation type="journal article" date="2021" name="Nat. Commun.">
        <title>Genetic determinants of endophytism in the Arabidopsis root mycobiome.</title>
        <authorList>
            <person name="Mesny F."/>
            <person name="Miyauchi S."/>
            <person name="Thiergart T."/>
            <person name="Pickel B."/>
            <person name="Atanasova L."/>
            <person name="Karlsson M."/>
            <person name="Huettel B."/>
            <person name="Barry K.W."/>
            <person name="Haridas S."/>
            <person name="Chen C."/>
            <person name="Bauer D."/>
            <person name="Andreopoulos W."/>
            <person name="Pangilinan J."/>
            <person name="LaButti K."/>
            <person name="Riley R."/>
            <person name="Lipzen A."/>
            <person name="Clum A."/>
            <person name="Drula E."/>
            <person name="Henrissat B."/>
            <person name="Kohler A."/>
            <person name="Grigoriev I.V."/>
            <person name="Martin F.M."/>
            <person name="Hacquard S."/>
        </authorList>
    </citation>
    <scope>NUCLEOTIDE SEQUENCE</scope>
    <source>
        <strain evidence="5">MPI-CAGE-AT-0021</strain>
    </source>
</reference>
<dbReference type="GO" id="GO:0006694">
    <property type="term" value="P:steroid biosynthetic process"/>
    <property type="evidence" value="ECO:0007669"/>
    <property type="project" value="InterPro"/>
</dbReference>
<dbReference type="Pfam" id="PF01073">
    <property type="entry name" value="3Beta_HSD"/>
    <property type="match status" value="1"/>
</dbReference>
<dbReference type="PANTHER" id="PTHR43245">
    <property type="entry name" value="BIFUNCTIONAL POLYMYXIN RESISTANCE PROTEIN ARNA"/>
    <property type="match status" value="1"/>
</dbReference>
<keyword evidence="3" id="KW-0812">Transmembrane</keyword>
<sequence length="364" mass="40477">MTHHKTSPPPLLCTAFVIGGSGFLGYHIVRHLLADDETGAVYVLDRDVDKNRLDGVTYVRGNVTDSELLHSLVAEIKPTVIFHTASPLASLPAKREHEYFDTNVKGTEVLLTVGAESDSVRALVYTSSVDIYADPPHTNVDELHALWPASDKSNEYNRTKAIADCLVRTANSPQLRTVALRPGHAYGERHVQGMVEALDVCEGNKKLFQVGPGTNLMEVVSADNVATAHVLAAKALLDPSRAAGKVDGEGFNISDGAPVLFWHHMKLIWRTAAGEEAVKNITVLPAWIMVVAVYLAEWMFWTFTFNTVKPPTALRRVSLDYCIHTHTYEIEKAKDRLLFKPVSNHDEELVQSTRWMLHHREMIK</sequence>
<dbReference type="Proteomes" id="UP000717696">
    <property type="component" value="Unassembled WGS sequence"/>
</dbReference>
<dbReference type="InterPro" id="IPR050177">
    <property type="entry name" value="Lipid_A_modif_metabolic_enz"/>
</dbReference>
<gene>
    <name evidence="5" type="ORF">B0J13DRAFT_573984</name>
</gene>
<dbReference type="EMBL" id="JAGMUU010000044">
    <property type="protein sequence ID" value="KAH7113953.1"/>
    <property type="molecule type" value="Genomic_DNA"/>
</dbReference>
<evidence type="ECO:0000313" key="5">
    <source>
        <dbReference type="EMBL" id="KAH7113953.1"/>
    </source>
</evidence>
<dbReference type="Gene3D" id="3.40.50.720">
    <property type="entry name" value="NAD(P)-binding Rossmann-like Domain"/>
    <property type="match status" value="1"/>
</dbReference>
<evidence type="ECO:0000313" key="6">
    <source>
        <dbReference type="Proteomes" id="UP000717696"/>
    </source>
</evidence>
<dbReference type="SUPFAM" id="SSF51735">
    <property type="entry name" value="NAD(P)-binding Rossmann-fold domains"/>
    <property type="match status" value="1"/>
</dbReference>
<dbReference type="InterPro" id="IPR002225">
    <property type="entry name" value="3Beta_OHSteriod_DH/Estase"/>
</dbReference>
<evidence type="ECO:0000259" key="4">
    <source>
        <dbReference type="Pfam" id="PF01073"/>
    </source>
</evidence>
<proteinExistence type="inferred from homology"/>
<feature type="domain" description="3-beta hydroxysteroid dehydrogenase/isomerase" evidence="4">
    <location>
        <begin position="17"/>
        <end position="272"/>
    </location>
</feature>
<keyword evidence="3" id="KW-1133">Transmembrane helix</keyword>
<dbReference type="AlphaFoldDB" id="A0A9P9D771"/>
<comment type="similarity">
    <text evidence="1">Belongs to the 3-beta-HSD family.</text>
</comment>